<dbReference type="Pfam" id="PF00487">
    <property type="entry name" value="FA_desaturase"/>
    <property type="match status" value="1"/>
</dbReference>
<organism evidence="3 4">
    <name type="scientific">Streptomyces kronopolitis</name>
    <dbReference type="NCBI Taxonomy" id="1612435"/>
    <lineage>
        <taxon>Bacteria</taxon>
        <taxon>Bacillati</taxon>
        <taxon>Actinomycetota</taxon>
        <taxon>Actinomycetes</taxon>
        <taxon>Kitasatosporales</taxon>
        <taxon>Streptomycetaceae</taxon>
        <taxon>Streptomyces</taxon>
    </lineage>
</organism>
<accession>A0ABQ2JDD9</accession>
<gene>
    <name evidence="3" type="ORF">GCM10012285_27640</name>
</gene>
<dbReference type="InterPro" id="IPR012171">
    <property type="entry name" value="Fatty_acid_desaturase"/>
</dbReference>
<dbReference type="Proteomes" id="UP000600080">
    <property type="component" value="Unassembled WGS sequence"/>
</dbReference>
<name>A0ABQ2JDD9_9ACTN</name>
<dbReference type="PANTHER" id="PTHR19353">
    <property type="entry name" value="FATTY ACID DESATURASE 2"/>
    <property type="match status" value="1"/>
</dbReference>
<proteinExistence type="predicted"/>
<protein>
    <submittedName>
        <fullName evidence="3">Delta fatty acid desaturase</fullName>
    </submittedName>
</protein>
<evidence type="ECO:0000259" key="2">
    <source>
        <dbReference type="Pfam" id="PF00487"/>
    </source>
</evidence>
<dbReference type="EMBL" id="BMND01000009">
    <property type="protein sequence ID" value="GGN44761.1"/>
    <property type="molecule type" value="Genomic_DNA"/>
</dbReference>
<feature type="transmembrane region" description="Helical" evidence="1">
    <location>
        <begin position="232"/>
        <end position="252"/>
    </location>
</feature>
<feature type="transmembrane region" description="Helical" evidence="1">
    <location>
        <begin position="206"/>
        <end position="226"/>
    </location>
</feature>
<dbReference type="CDD" id="cd03506">
    <property type="entry name" value="Delta6-FADS-like"/>
    <property type="match status" value="1"/>
</dbReference>
<evidence type="ECO:0000313" key="3">
    <source>
        <dbReference type="EMBL" id="GGN44761.1"/>
    </source>
</evidence>
<keyword evidence="4" id="KW-1185">Reference proteome</keyword>
<feature type="transmembrane region" description="Helical" evidence="1">
    <location>
        <begin position="108"/>
        <end position="126"/>
    </location>
</feature>
<evidence type="ECO:0000256" key="1">
    <source>
        <dbReference type="SAM" id="Phobius"/>
    </source>
</evidence>
<keyword evidence="1" id="KW-0472">Membrane</keyword>
<keyword evidence="1" id="KW-0812">Transmembrane</keyword>
<sequence length="359" mass="39007">MALSSDARQRAAGGTGMRAARAGSDYAELSRRVRSAGLLRRRPLRSAARLVGTGVLTTLGWMLFVIVGDSWWQLAVAVVLAFAFTQCGFRGHEAGHRQLFPNKRACDLTGLFFGNLLIGLGFGWWVDKHNRHHAHPNQPERDPDVGTGALVFIPGDAAARRGVRAWWTRHQAALFFPLLLMEGWNLHVASVRALRHRCPGAPAPVAVEGALLLLHAAAYFTALALVLSPAKLIVFTLVQQGLFGLYLGASFAPNHKGMPMPSAEDKLDFLRTQVLTSRNVRGGRVTACMLGSLNYQIEHHLFPSMPSHSLPEARALVREHCEALGLPYAETGIFDSYRQALDHLHAVGTGAPPPAAHPG</sequence>
<evidence type="ECO:0000313" key="4">
    <source>
        <dbReference type="Proteomes" id="UP000600080"/>
    </source>
</evidence>
<keyword evidence="1" id="KW-1133">Transmembrane helix</keyword>
<comment type="caution">
    <text evidence="3">The sequence shown here is derived from an EMBL/GenBank/DDBJ whole genome shotgun (WGS) entry which is preliminary data.</text>
</comment>
<dbReference type="PANTHER" id="PTHR19353:SF19">
    <property type="entry name" value="DELTA(5) FATTY ACID DESATURASE C-RELATED"/>
    <property type="match status" value="1"/>
</dbReference>
<feature type="transmembrane region" description="Helical" evidence="1">
    <location>
        <begin position="47"/>
        <end position="64"/>
    </location>
</feature>
<reference evidence="4" key="1">
    <citation type="journal article" date="2019" name="Int. J. Syst. Evol. Microbiol.">
        <title>The Global Catalogue of Microorganisms (GCM) 10K type strain sequencing project: providing services to taxonomists for standard genome sequencing and annotation.</title>
        <authorList>
            <consortium name="The Broad Institute Genomics Platform"/>
            <consortium name="The Broad Institute Genome Sequencing Center for Infectious Disease"/>
            <person name="Wu L."/>
            <person name="Ma J."/>
        </authorList>
    </citation>
    <scope>NUCLEOTIDE SEQUENCE [LARGE SCALE GENOMIC DNA]</scope>
    <source>
        <strain evidence="4">CGMCC 4.7323</strain>
    </source>
</reference>
<feature type="domain" description="Fatty acid desaturase" evidence="2">
    <location>
        <begin position="70"/>
        <end position="331"/>
    </location>
</feature>
<dbReference type="PIRSF" id="PIRSF015921">
    <property type="entry name" value="FA_sphinglp_des"/>
    <property type="match status" value="1"/>
</dbReference>
<dbReference type="InterPro" id="IPR005804">
    <property type="entry name" value="FA_desaturase_dom"/>
</dbReference>